<feature type="compositionally biased region" description="Basic and acidic residues" evidence="1">
    <location>
        <begin position="748"/>
        <end position="757"/>
    </location>
</feature>
<feature type="compositionally biased region" description="Basic and acidic residues" evidence="1">
    <location>
        <begin position="629"/>
        <end position="642"/>
    </location>
</feature>
<comment type="caution">
    <text evidence="3">The sequence shown here is derived from an EMBL/GenBank/DDBJ whole genome shotgun (WGS) entry which is preliminary data.</text>
</comment>
<dbReference type="Pfam" id="PF23756">
    <property type="entry name" value="Beta-prop_HPS5"/>
    <property type="match status" value="1"/>
</dbReference>
<proteinExistence type="predicted"/>
<dbReference type="GO" id="GO:0005737">
    <property type="term" value="C:cytoplasm"/>
    <property type="evidence" value="ECO:0007669"/>
    <property type="project" value="TreeGrafter"/>
</dbReference>
<evidence type="ECO:0000313" key="4">
    <source>
        <dbReference type="Proteomes" id="UP001186944"/>
    </source>
</evidence>
<dbReference type="Gene3D" id="2.130.10.10">
    <property type="entry name" value="YVTN repeat-like/Quinoprotein amine dehydrogenase"/>
    <property type="match status" value="1"/>
</dbReference>
<evidence type="ECO:0000256" key="1">
    <source>
        <dbReference type="SAM" id="MobiDB-lite"/>
    </source>
</evidence>
<protein>
    <recommendedName>
        <fullName evidence="2">HPS5-like beta-propeller domain-containing protein</fullName>
    </recommendedName>
</protein>
<feature type="compositionally biased region" description="Basic and acidic residues" evidence="1">
    <location>
        <begin position="583"/>
        <end position="596"/>
    </location>
</feature>
<accession>A0AA88YH38</accession>
<feature type="region of interest" description="Disordered" evidence="1">
    <location>
        <begin position="826"/>
        <end position="858"/>
    </location>
</feature>
<feature type="compositionally biased region" description="Low complexity" evidence="1">
    <location>
        <begin position="397"/>
        <end position="406"/>
    </location>
</feature>
<dbReference type="PANTHER" id="PTHR23287">
    <property type="entry name" value="RUBY-EYE2-LIKE PROTEIN"/>
    <property type="match status" value="1"/>
</dbReference>
<dbReference type="Proteomes" id="UP001186944">
    <property type="component" value="Unassembled WGS sequence"/>
</dbReference>
<dbReference type="EMBL" id="VSWD01000005">
    <property type="protein sequence ID" value="KAK3101262.1"/>
    <property type="molecule type" value="Genomic_DNA"/>
</dbReference>
<feature type="region of interest" description="Disordered" evidence="1">
    <location>
        <begin position="581"/>
        <end position="648"/>
    </location>
</feature>
<feature type="region of interest" description="Disordered" evidence="1">
    <location>
        <begin position="660"/>
        <end position="798"/>
    </location>
</feature>
<feature type="compositionally biased region" description="Basic and acidic residues" evidence="1">
    <location>
        <begin position="846"/>
        <end position="858"/>
    </location>
</feature>
<organism evidence="3 4">
    <name type="scientific">Pinctada imbricata</name>
    <name type="common">Atlantic pearl-oyster</name>
    <name type="synonym">Pinctada martensii</name>
    <dbReference type="NCBI Taxonomy" id="66713"/>
    <lineage>
        <taxon>Eukaryota</taxon>
        <taxon>Metazoa</taxon>
        <taxon>Spiralia</taxon>
        <taxon>Lophotrochozoa</taxon>
        <taxon>Mollusca</taxon>
        <taxon>Bivalvia</taxon>
        <taxon>Autobranchia</taxon>
        <taxon>Pteriomorphia</taxon>
        <taxon>Pterioida</taxon>
        <taxon>Pterioidea</taxon>
        <taxon>Pteriidae</taxon>
        <taxon>Pinctada</taxon>
    </lineage>
</organism>
<evidence type="ECO:0000313" key="3">
    <source>
        <dbReference type="EMBL" id="KAK3101262.1"/>
    </source>
</evidence>
<reference evidence="3" key="1">
    <citation type="submission" date="2019-08" db="EMBL/GenBank/DDBJ databases">
        <title>The improved chromosome-level genome for the pearl oyster Pinctada fucata martensii using PacBio sequencing and Hi-C.</title>
        <authorList>
            <person name="Zheng Z."/>
        </authorList>
    </citation>
    <scope>NUCLEOTIDE SEQUENCE</scope>
    <source>
        <strain evidence="3">ZZ-2019</strain>
        <tissue evidence="3">Adductor muscle</tissue>
    </source>
</reference>
<dbReference type="InterPro" id="IPR056499">
    <property type="entry name" value="Beta-prop_HPS5-like"/>
</dbReference>
<dbReference type="GO" id="GO:0048066">
    <property type="term" value="P:developmental pigmentation"/>
    <property type="evidence" value="ECO:0007669"/>
    <property type="project" value="TreeGrafter"/>
</dbReference>
<dbReference type="AlphaFoldDB" id="A0AA88YH38"/>
<evidence type="ECO:0000259" key="2">
    <source>
        <dbReference type="Pfam" id="PF23756"/>
    </source>
</evidence>
<feature type="compositionally biased region" description="Polar residues" evidence="1">
    <location>
        <begin position="734"/>
        <end position="746"/>
    </location>
</feature>
<feature type="domain" description="HPS5-like beta-propeller" evidence="2">
    <location>
        <begin position="44"/>
        <end position="302"/>
    </location>
</feature>
<gene>
    <name evidence="3" type="ORF">FSP39_002226</name>
</gene>
<feature type="compositionally biased region" description="Polar residues" evidence="1">
    <location>
        <begin position="697"/>
        <end position="726"/>
    </location>
</feature>
<keyword evidence="4" id="KW-1185">Reference proteome</keyword>
<sequence>MTPESTNGGPDESPYPGDYLIVESGSLDDLKGPLRRSARLREPSPVNVVAICPANKSVAFSTTNGYVNVMEMNIERRQKPDKLRIVTDHLHTTVTCLQWDGTGDKLFSADLLGKVVVSVIPVSKVKNLVLIPVEIIMKLDSAVVQLDWFSDRLLVSTTNKVCLCNTIKEGAYGSMFYINPSATVPLIYSARPGSRLWEVDFDGNVLNTHQFKQMLAAPPMTVVRIGNDLCTWTEPSKDPFPPQGINFPQLKMIGEQFVLSWRKSCLFIMDPANDVPSLILWVELDKDIHNISCVGTDIYIFYVNSEVQRLQFLTVTQCVSLLTKRKQWAIAAKICCYFETSILQMHHRAYLSTRSLSNLWEKMSMSENGKVMDALSRILFKYESEPRSESEEDRSSDNSVRSRSSSGASIKRLESGIYQIMAAKQGSNTNLQSLGADLKVSVESVIEKDTLLAIDTEKNGVKHVDSVPNGDASLLEVCNTKNGHTEEVASENFKDVSLSDDQDVLEYSSPICGSQGEDDKVGEIGNSSQVLVQFVVGQEPYNYSQSSHPNISEPIETMQTEEQEIVPEKGDLVSFSFNALETEGDKTDEHTRKELLSEETQPIAEKDLSQEMTQDDIDMNTVKIGMEPSVERSLDEKPKIEINPKINAVDIFAEDADVGIVSKKSPKKKKKGKSASTGSKEKKSISAVVDFDDKSQVEFTQIDHNNESSEMSKLSSDPSDPSQTLECTHGVNEENVTSGIITNDISELNEKTREFTSERSSVLNESTEEYIPDKPQENSSVLNESKGIPTQDESTEDEELLTARQFSVSIEDLITSFENGSTEMASISDYEDNDTTVKAQGTDGLSTEKDTKETAGNL</sequence>
<feature type="compositionally biased region" description="Basic and acidic residues" evidence="1">
    <location>
        <begin position="386"/>
        <end position="396"/>
    </location>
</feature>
<name>A0AA88YH38_PINIB</name>
<dbReference type="PANTHER" id="PTHR23287:SF18">
    <property type="entry name" value="BLOC-2 COMPLEX MEMBER HPS5"/>
    <property type="match status" value="1"/>
</dbReference>
<feature type="region of interest" description="Disordered" evidence="1">
    <location>
        <begin position="386"/>
        <end position="407"/>
    </location>
</feature>
<dbReference type="InterPro" id="IPR015943">
    <property type="entry name" value="WD40/YVTN_repeat-like_dom_sf"/>
</dbReference>
<dbReference type="SUPFAM" id="SSF101908">
    <property type="entry name" value="Putative isomerase YbhE"/>
    <property type="match status" value="1"/>
</dbReference>
<feature type="compositionally biased region" description="Basic residues" evidence="1">
    <location>
        <begin position="664"/>
        <end position="673"/>
    </location>
</feature>
<feature type="compositionally biased region" description="Polar residues" evidence="1">
    <location>
        <begin position="836"/>
        <end position="845"/>
    </location>
</feature>